<dbReference type="GO" id="GO:0016746">
    <property type="term" value="F:acyltransferase activity"/>
    <property type="evidence" value="ECO:0007669"/>
    <property type="project" value="UniProtKB-KW"/>
</dbReference>
<sequence length="247" mass="27259">MRIDRAVVALTGRLEVTGDVPDPLRGRPLLMAANHIGNLDPVVLIAACSRRRIAPRLLATGGLFDTPVLGWVLRRSRHVRADRGKATAGEALAKVVEALREDQRPVLMYPEGRISLEPGLWPERGKTGVARMALASQAPVVPVSQWGAHEAMCYGMLRVESARDLWILFASWLRAIRRRPTLKVHFGAPVDLSDLSADRPGDAVRARDRIMRAITDGLVPLRAGEPDVPDHDDPTRPVSDKRSPWRP</sequence>
<dbReference type="InterPro" id="IPR002123">
    <property type="entry name" value="Plipid/glycerol_acylTrfase"/>
</dbReference>
<protein>
    <submittedName>
        <fullName evidence="5">Lysophospholipid acyltransferase family protein</fullName>
    </submittedName>
</protein>
<organism evidence="5 6">
    <name type="scientific">Saccharopolyspora erythraea</name>
    <name type="common">Streptomyces erythraeus</name>
    <dbReference type="NCBI Taxonomy" id="1836"/>
    <lineage>
        <taxon>Bacteria</taxon>
        <taxon>Bacillati</taxon>
        <taxon>Actinomycetota</taxon>
        <taxon>Actinomycetes</taxon>
        <taxon>Pseudonocardiales</taxon>
        <taxon>Pseudonocardiaceae</taxon>
        <taxon>Saccharopolyspora</taxon>
    </lineage>
</organism>
<evidence type="ECO:0000256" key="2">
    <source>
        <dbReference type="ARBA" id="ARBA00023315"/>
    </source>
</evidence>
<dbReference type="SUPFAM" id="SSF69593">
    <property type="entry name" value="Glycerol-3-phosphate (1)-acyltransferase"/>
    <property type="match status" value="1"/>
</dbReference>
<dbReference type="PANTHER" id="PTHR10434:SF11">
    <property type="entry name" value="1-ACYL-SN-GLYCEROL-3-PHOSPHATE ACYLTRANSFERASE"/>
    <property type="match status" value="1"/>
</dbReference>
<dbReference type="Proteomes" id="UP001500729">
    <property type="component" value="Unassembled WGS sequence"/>
</dbReference>
<dbReference type="EMBL" id="BAAAGS010000004">
    <property type="protein sequence ID" value="GAA0513162.1"/>
    <property type="molecule type" value="Genomic_DNA"/>
</dbReference>
<evidence type="ECO:0000259" key="4">
    <source>
        <dbReference type="SMART" id="SM00563"/>
    </source>
</evidence>
<feature type="domain" description="Phospholipid/glycerol acyltransferase" evidence="4">
    <location>
        <begin position="29"/>
        <end position="148"/>
    </location>
</feature>
<keyword evidence="6" id="KW-1185">Reference proteome</keyword>
<dbReference type="RefSeq" id="WP_009943085.1">
    <property type="nucleotide sequence ID" value="NZ_BAAAGS010000004.1"/>
</dbReference>
<keyword evidence="1" id="KW-0808">Transferase</keyword>
<accession>A0ABN1C7M0</accession>
<gene>
    <name evidence="5" type="ORF">GCM10009533_10070</name>
</gene>
<reference evidence="5 6" key="1">
    <citation type="journal article" date="2019" name="Int. J. Syst. Evol. Microbiol.">
        <title>The Global Catalogue of Microorganisms (GCM) 10K type strain sequencing project: providing services to taxonomists for standard genome sequencing and annotation.</title>
        <authorList>
            <consortium name="The Broad Institute Genomics Platform"/>
            <consortium name="The Broad Institute Genome Sequencing Center for Infectious Disease"/>
            <person name="Wu L."/>
            <person name="Ma J."/>
        </authorList>
    </citation>
    <scope>NUCLEOTIDE SEQUENCE [LARGE SCALE GENOMIC DNA]</scope>
    <source>
        <strain evidence="5 6">JCM 10303</strain>
    </source>
</reference>
<feature type="compositionally biased region" description="Basic and acidic residues" evidence="3">
    <location>
        <begin position="224"/>
        <end position="247"/>
    </location>
</feature>
<proteinExistence type="predicted"/>
<evidence type="ECO:0000313" key="6">
    <source>
        <dbReference type="Proteomes" id="UP001500729"/>
    </source>
</evidence>
<dbReference type="Pfam" id="PF01553">
    <property type="entry name" value="Acyltransferase"/>
    <property type="match status" value="1"/>
</dbReference>
<keyword evidence="2 5" id="KW-0012">Acyltransferase</keyword>
<evidence type="ECO:0000256" key="1">
    <source>
        <dbReference type="ARBA" id="ARBA00022679"/>
    </source>
</evidence>
<evidence type="ECO:0000313" key="5">
    <source>
        <dbReference type="EMBL" id="GAA0513162.1"/>
    </source>
</evidence>
<name>A0ABN1C7M0_SACER</name>
<dbReference type="SMART" id="SM00563">
    <property type="entry name" value="PlsC"/>
    <property type="match status" value="1"/>
</dbReference>
<feature type="region of interest" description="Disordered" evidence="3">
    <location>
        <begin position="221"/>
        <end position="247"/>
    </location>
</feature>
<dbReference type="PANTHER" id="PTHR10434">
    <property type="entry name" value="1-ACYL-SN-GLYCEROL-3-PHOSPHATE ACYLTRANSFERASE"/>
    <property type="match status" value="1"/>
</dbReference>
<comment type="caution">
    <text evidence="5">The sequence shown here is derived from an EMBL/GenBank/DDBJ whole genome shotgun (WGS) entry which is preliminary data.</text>
</comment>
<dbReference type="CDD" id="cd07989">
    <property type="entry name" value="LPLAT_AGPAT-like"/>
    <property type="match status" value="1"/>
</dbReference>
<evidence type="ECO:0000256" key="3">
    <source>
        <dbReference type="SAM" id="MobiDB-lite"/>
    </source>
</evidence>